<reference evidence="1" key="1">
    <citation type="submission" date="2020-10" db="EMBL/GenBank/DDBJ databases">
        <title>Connecting structure to function with the recovery of over 1000 high-quality activated sludge metagenome-assembled genomes encoding full-length rRNA genes using long-read sequencing.</title>
        <authorList>
            <person name="Singleton C.M."/>
            <person name="Petriglieri F."/>
            <person name="Kristensen J.M."/>
            <person name="Kirkegaard R.H."/>
            <person name="Michaelsen T.Y."/>
            <person name="Andersen M.H."/>
            <person name="Karst S.M."/>
            <person name="Dueholm M.S."/>
            <person name="Nielsen P.H."/>
            <person name="Albertsen M."/>
        </authorList>
    </citation>
    <scope>NUCLEOTIDE SEQUENCE</scope>
    <source>
        <strain evidence="1">Bjer_18-Q3-R1-45_BAT3C.347</strain>
    </source>
</reference>
<evidence type="ECO:0008006" key="3">
    <source>
        <dbReference type="Google" id="ProtNLM"/>
    </source>
</evidence>
<organism evidence="1 2">
    <name type="scientific">Candidatus Methylophosphatis roskildensis</name>
    <dbReference type="NCBI Taxonomy" id="2899263"/>
    <lineage>
        <taxon>Bacteria</taxon>
        <taxon>Pseudomonadati</taxon>
        <taxon>Pseudomonadota</taxon>
        <taxon>Betaproteobacteria</taxon>
        <taxon>Nitrosomonadales</taxon>
        <taxon>Sterolibacteriaceae</taxon>
        <taxon>Candidatus Methylophosphatis</taxon>
    </lineage>
</organism>
<evidence type="ECO:0000313" key="1">
    <source>
        <dbReference type="EMBL" id="MBK6974305.1"/>
    </source>
</evidence>
<dbReference type="AlphaFoldDB" id="A0A9D7HV40"/>
<dbReference type="EMBL" id="JADJEV010000004">
    <property type="protein sequence ID" value="MBK6974305.1"/>
    <property type="molecule type" value="Genomic_DNA"/>
</dbReference>
<gene>
    <name evidence="1" type="ORF">IPH26_15620</name>
</gene>
<protein>
    <recommendedName>
        <fullName evidence="3">Transposase</fullName>
    </recommendedName>
</protein>
<evidence type="ECO:0000313" key="2">
    <source>
        <dbReference type="Proteomes" id="UP000807785"/>
    </source>
</evidence>
<dbReference type="Proteomes" id="UP000807785">
    <property type="component" value="Unassembled WGS sequence"/>
</dbReference>
<proteinExistence type="predicted"/>
<accession>A0A9D7HV40</accession>
<sequence>MDEVLLVEIRSTTNGNSAFGSERFQKQIEVALGKRVARGTAGRPRKETATDERQKSLLRNTVVRPLFCLRRTPYQCMAVHMAAC</sequence>
<comment type="caution">
    <text evidence="1">The sequence shown here is derived from an EMBL/GenBank/DDBJ whole genome shotgun (WGS) entry which is preliminary data.</text>
</comment>
<name>A0A9D7HV40_9PROT</name>